<comment type="function">
    <text evidence="8">Catalyzes the dehydration of the S-form of NAD(P)HX at the expense of ATP, which is converted to ADP. Together with NAD(P)HX epimerase, which catalyzes the epimerization of the S- and R-forms, the enzyme allows the repair of both epimers of NAD(P)HX, a damaged form of NAD(P)H that is a result of enzymatic or heat-dependent hydration.</text>
</comment>
<dbReference type="SUPFAM" id="SSF53613">
    <property type="entry name" value="Ribokinase-like"/>
    <property type="match status" value="1"/>
</dbReference>
<evidence type="ECO:0000313" key="12">
    <source>
        <dbReference type="Proteomes" id="UP000603453"/>
    </source>
</evidence>
<organism evidence="11 12">
    <name type="scientific">Mucor saturninus</name>
    <dbReference type="NCBI Taxonomy" id="64648"/>
    <lineage>
        <taxon>Eukaryota</taxon>
        <taxon>Fungi</taxon>
        <taxon>Fungi incertae sedis</taxon>
        <taxon>Mucoromycota</taxon>
        <taxon>Mucoromycotina</taxon>
        <taxon>Mucoromycetes</taxon>
        <taxon>Mucorales</taxon>
        <taxon>Mucorineae</taxon>
        <taxon>Mucoraceae</taxon>
        <taxon>Mucor</taxon>
    </lineage>
</organism>
<sequence>MPPRIPDIAKVRQLIPPLSQEFHKGQAGRVGIVGGSEDYTGAPYFSGITAMKVGVDLCHIFCEPGAGTVIKAYSPDLIVHPYLRTQEKIGHTSIKEIVDRVSSVFNRLHVLVVGPGLSRDECMIDTAKELVFKAREHNMAVVVDADGLYMVQKYPETVQGYKKAVLTPNIVEFQRLCERMGIESKDHSKDQIAKQLSKALGGVTVVQKGAVDYITNGEEVLQCDVEGGLKRMGGQGDILSGAIAAFLAWGKAYEENLWKHSNEINSKDIAIQEPIEERKGIPDSFLEIEVRAPQTHGSGFSMYTDYEIVCRTNMPLFKFEQSTVRRRYSRFESLKFKLEENDYEIKVPNLPGKTMKNPKQI</sequence>
<comment type="cofactor">
    <cofactor evidence="8">
        <name>Mg(2+)</name>
        <dbReference type="ChEBI" id="CHEBI:18420"/>
    </cofactor>
</comment>
<dbReference type="GO" id="GO:0005737">
    <property type="term" value="C:cytoplasm"/>
    <property type="evidence" value="ECO:0007669"/>
    <property type="project" value="UniProtKB-SubCell"/>
</dbReference>
<feature type="binding site" evidence="8">
    <location>
        <begin position="169"/>
        <end position="175"/>
    </location>
    <ligand>
        <name>(6S)-NADPHX</name>
        <dbReference type="ChEBI" id="CHEBI:64076"/>
    </ligand>
</feature>
<dbReference type="InterPro" id="IPR000631">
    <property type="entry name" value="CARKD"/>
</dbReference>
<evidence type="ECO:0000256" key="1">
    <source>
        <dbReference type="ARBA" id="ARBA00022553"/>
    </source>
</evidence>
<comment type="catalytic activity">
    <reaction evidence="7 8">
        <text>(6S)-NADPHX + ATP = ADP + phosphate + NADPH + H(+)</text>
        <dbReference type="Rhea" id="RHEA:32231"/>
        <dbReference type="ChEBI" id="CHEBI:15378"/>
        <dbReference type="ChEBI" id="CHEBI:30616"/>
        <dbReference type="ChEBI" id="CHEBI:43474"/>
        <dbReference type="ChEBI" id="CHEBI:57783"/>
        <dbReference type="ChEBI" id="CHEBI:64076"/>
        <dbReference type="ChEBI" id="CHEBI:456216"/>
        <dbReference type="EC" id="4.2.1.93"/>
    </reaction>
</comment>
<dbReference type="GO" id="GO:0110051">
    <property type="term" value="P:metabolite repair"/>
    <property type="evidence" value="ECO:0007669"/>
    <property type="project" value="TreeGrafter"/>
</dbReference>
<dbReference type="InterPro" id="IPR036871">
    <property type="entry name" value="PX_dom_sf"/>
</dbReference>
<evidence type="ECO:0000256" key="3">
    <source>
        <dbReference type="ARBA" id="ARBA00022840"/>
    </source>
</evidence>
<dbReference type="AlphaFoldDB" id="A0A8H7V6P1"/>
<dbReference type="EC" id="4.2.1.93" evidence="8"/>
<keyword evidence="8" id="KW-0963">Cytoplasm</keyword>
<feature type="binding site" evidence="8">
    <location>
        <begin position="227"/>
        <end position="236"/>
    </location>
    <ligand>
        <name>ATP</name>
        <dbReference type="ChEBI" id="CHEBI:30616"/>
    </ligand>
</feature>
<accession>A0A8H7V6P1</accession>
<feature type="binding site" evidence="8">
    <location>
        <position position="116"/>
    </location>
    <ligand>
        <name>(6S)-NADPHX</name>
        <dbReference type="ChEBI" id="CHEBI:64076"/>
    </ligand>
</feature>
<evidence type="ECO:0000256" key="6">
    <source>
        <dbReference type="ARBA" id="ARBA00023239"/>
    </source>
</evidence>
<dbReference type="HAMAP" id="MF_01965">
    <property type="entry name" value="NADHX_dehydratase"/>
    <property type="match status" value="1"/>
</dbReference>
<keyword evidence="6 8" id="KW-0456">Lyase</keyword>
<evidence type="ECO:0000256" key="8">
    <source>
        <dbReference type="HAMAP-Rule" id="MF_03157"/>
    </source>
</evidence>
<keyword evidence="12" id="KW-1185">Reference proteome</keyword>
<dbReference type="GO" id="GO:0046496">
    <property type="term" value="P:nicotinamide nucleotide metabolic process"/>
    <property type="evidence" value="ECO:0007669"/>
    <property type="project" value="UniProtKB-UniRule"/>
</dbReference>
<comment type="caution">
    <text evidence="11">The sequence shown here is derived from an EMBL/GenBank/DDBJ whole genome shotgun (WGS) entry which is preliminary data.</text>
</comment>
<keyword evidence="2 8" id="KW-0547">Nucleotide-binding</keyword>
<dbReference type="Proteomes" id="UP000603453">
    <property type="component" value="Unassembled WGS sequence"/>
</dbReference>
<proteinExistence type="inferred from homology"/>
<keyword evidence="5 8" id="KW-0520">NAD</keyword>
<dbReference type="PROSITE" id="PS50195">
    <property type="entry name" value="PX"/>
    <property type="match status" value="1"/>
</dbReference>
<feature type="domain" description="YjeF C-terminal" evidence="10">
    <location>
        <begin position="7"/>
        <end position="361"/>
    </location>
</feature>
<comment type="catalytic activity">
    <reaction evidence="8">
        <text>(6S)-NADHX + ATP = ADP + phosphate + NADH + H(+)</text>
        <dbReference type="Rhea" id="RHEA:19017"/>
        <dbReference type="ChEBI" id="CHEBI:15378"/>
        <dbReference type="ChEBI" id="CHEBI:30616"/>
        <dbReference type="ChEBI" id="CHEBI:43474"/>
        <dbReference type="ChEBI" id="CHEBI:57945"/>
        <dbReference type="ChEBI" id="CHEBI:64074"/>
        <dbReference type="ChEBI" id="CHEBI:456216"/>
        <dbReference type="EC" id="4.2.1.93"/>
    </reaction>
</comment>
<dbReference type="GO" id="GO:0047453">
    <property type="term" value="F:ATP-dependent NAD(P)H-hydrate dehydratase activity"/>
    <property type="evidence" value="ECO:0007669"/>
    <property type="project" value="UniProtKB-UniRule"/>
</dbReference>
<gene>
    <name evidence="11" type="ORF">INT47_007158</name>
</gene>
<dbReference type="GO" id="GO:0005524">
    <property type="term" value="F:ATP binding"/>
    <property type="evidence" value="ECO:0007669"/>
    <property type="project" value="UniProtKB-KW"/>
</dbReference>
<dbReference type="PANTHER" id="PTHR12592:SF0">
    <property type="entry name" value="ATP-DEPENDENT (S)-NAD(P)H-HYDRATE DEHYDRATASE"/>
    <property type="match status" value="1"/>
</dbReference>
<dbReference type="CDD" id="cd01171">
    <property type="entry name" value="YXKO-related"/>
    <property type="match status" value="1"/>
</dbReference>
<evidence type="ECO:0000259" key="10">
    <source>
        <dbReference type="PROSITE" id="PS51383"/>
    </source>
</evidence>
<reference evidence="11" key="1">
    <citation type="submission" date="2020-12" db="EMBL/GenBank/DDBJ databases">
        <title>Metabolic potential, ecology and presence of endohyphal bacteria is reflected in genomic diversity of Mucoromycotina.</title>
        <authorList>
            <person name="Muszewska A."/>
            <person name="Okrasinska A."/>
            <person name="Steczkiewicz K."/>
            <person name="Drgas O."/>
            <person name="Orlowska M."/>
            <person name="Perlinska-Lenart U."/>
            <person name="Aleksandrzak-Piekarczyk T."/>
            <person name="Szatraj K."/>
            <person name="Zielenkiewicz U."/>
            <person name="Pilsyk S."/>
            <person name="Malc E."/>
            <person name="Mieczkowski P."/>
            <person name="Kruszewska J.S."/>
            <person name="Biernat P."/>
            <person name="Pawlowska J."/>
        </authorList>
    </citation>
    <scope>NUCLEOTIDE SEQUENCE</scope>
    <source>
        <strain evidence="11">WA0000017839</strain>
    </source>
</reference>
<evidence type="ECO:0000256" key="2">
    <source>
        <dbReference type="ARBA" id="ARBA00022741"/>
    </source>
</evidence>
<dbReference type="InterPro" id="IPR001683">
    <property type="entry name" value="PX_dom"/>
</dbReference>
<evidence type="ECO:0000256" key="7">
    <source>
        <dbReference type="ARBA" id="ARBA00047472"/>
    </source>
</evidence>
<dbReference type="FunFam" id="3.40.1190.20:FF:000023">
    <property type="entry name" value="ATP-dependent (S)-NAD(P)H-hydrate dehydratase"/>
    <property type="match status" value="1"/>
</dbReference>
<dbReference type="PROSITE" id="PS51383">
    <property type="entry name" value="YJEF_C_3"/>
    <property type="match status" value="1"/>
</dbReference>
<evidence type="ECO:0000256" key="5">
    <source>
        <dbReference type="ARBA" id="ARBA00023027"/>
    </source>
</evidence>
<dbReference type="Pfam" id="PF01256">
    <property type="entry name" value="Carb_kinase"/>
    <property type="match status" value="1"/>
</dbReference>
<feature type="binding site" evidence="8">
    <location>
        <begin position="208"/>
        <end position="212"/>
    </location>
    <ligand>
        <name>ATP</name>
        <dbReference type="ChEBI" id="CHEBI:30616"/>
    </ligand>
</feature>
<keyword evidence="1 8" id="KW-0597">Phosphoprotein</keyword>
<name>A0A8H7V6P1_9FUNG</name>
<dbReference type="SUPFAM" id="SSF64268">
    <property type="entry name" value="PX domain"/>
    <property type="match status" value="1"/>
</dbReference>
<dbReference type="OrthoDB" id="8110916at2759"/>
<evidence type="ECO:0000313" key="11">
    <source>
        <dbReference type="EMBL" id="KAG2205373.1"/>
    </source>
</evidence>
<dbReference type="GO" id="GO:0035091">
    <property type="term" value="F:phosphatidylinositol binding"/>
    <property type="evidence" value="ECO:0007669"/>
    <property type="project" value="InterPro"/>
</dbReference>
<dbReference type="InterPro" id="IPR029056">
    <property type="entry name" value="Ribokinase-like"/>
</dbReference>
<feature type="binding site" evidence="8">
    <location>
        <position position="237"/>
    </location>
    <ligand>
        <name>(6S)-NADPHX</name>
        <dbReference type="ChEBI" id="CHEBI:64076"/>
    </ligand>
</feature>
<dbReference type="Gene3D" id="3.40.1190.20">
    <property type="match status" value="1"/>
</dbReference>
<protein>
    <recommendedName>
        <fullName evidence="8">ATP-dependent (S)-NAD(P)H-hydrate dehydratase</fullName>
        <ecNumber evidence="8">4.2.1.93</ecNumber>
    </recommendedName>
    <alternativeName>
        <fullName evidence="8">ATP-dependent NAD(P)HX dehydratase</fullName>
    </alternativeName>
</protein>
<dbReference type="PANTHER" id="PTHR12592">
    <property type="entry name" value="ATP-DEPENDENT (S)-NAD(P)H-HYDRATE DEHYDRATASE FAMILY MEMBER"/>
    <property type="match status" value="1"/>
</dbReference>
<evidence type="ECO:0000259" key="9">
    <source>
        <dbReference type="PROSITE" id="PS50195"/>
    </source>
</evidence>
<dbReference type="Pfam" id="PF00787">
    <property type="entry name" value="PX"/>
    <property type="match status" value="1"/>
</dbReference>
<evidence type="ECO:0000256" key="4">
    <source>
        <dbReference type="ARBA" id="ARBA00022857"/>
    </source>
</evidence>
<comment type="subcellular location">
    <subcellularLocation>
        <location evidence="8">Cytoplasm</location>
    </subcellularLocation>
</comment>
<keyword evidence="3 8" id="KW-0067">ATP-binding</keyword>
<dbReference type="Gene3D" id="3.30.1520.10">
    <property type="entry name" value="Phox-like domain"/>
    <property type="match status" value="1"/>
</dbReference>
<feature type="domain" description="PX" evidence="9">
    <location>
        <begin position="284"/>
        <end position="361"/>
    </location>
</feature>
<dbReference type="EMBL" id="JAEPRD010000037">
    <property type="protein sequence ID" value="KAG2205373.1"/>
    <property type="molecule type" value="Genomic_DNA"/>
</dbReference>
<comment type="similarity">
    <text evidence="8">Belongs to the NnrD/CARKD family.</text>
</comment>
<dbReference type="NCBIfam" id="TIGR00196">
    <property type="entry name" value="yjeF_cterm"/>
    <property type="match status" value="1"/>
</dbReference>
<keyword evidence="4" id="KW-0521">NADP</keyword>